<reference evidence="2 3" key="1">
    <citation type="submission" date="2018-10" db="EMBL/GenBank/DDBJ databases">
        <title>Genomic Encyclopedia of Archaeal and Bacterial Type Strains, Phase II (KMG-II): from individual species to whole genera.</title>
        <authorList>
            <person name="Goeker M."/>
        </authorList>
    </citation>
    <scope>NUCLEOTIDE SEQUENCE [LARGE SCALE GENOMIC DNA]</scope>
    <source>
        <strain evidence="2 3">DSM 25230</strain>
    </source>
</reference>
<organism evidence="2 3">
    <name type="scientific">Maribacter vaceletii</name>
    <dbReference type="NCBI Taxonomy" id="1206816"/>
    <lineage>
        <taxon>Bacteria</taxon>
        <taxon>Pseudomonadati</taxon>
        <taxon>Bacteroidota</taxon>
        <taxon>Flavobacteriia</taxon>
        <taxon>Flavobacteriales</taxon>
        <taxon>Flavobacteriaceae</taxon>
        <taxon>Maribacter</taxon>
    </lineage>
</organism>
<feature type="domain" description="Haem-binding" evidence="1">
    <location>
        <begin position="13"/>
        <end position="146"/>
    </location>
</feature>
<sequence length="152" mass="18000">MKKVVKIILVCLVIVLIILQFFSVDQNNAEIRDVTDFEAETKPSKEVAAILEKQCYDCHTNKTVYPWYGKIAPVSMWMADHIEEGNEHFNLTEWNKYNDKKKDHKLDELIEEVEENKMPLKEYTWTHGNITEEEKESLIKWAKEARAKYKVH</sequence>
<evidence type="ECO:0000313" key="2">
    <source>
        <dbReference type="EMBL" id="RKR12304.1"/>
    </source>
</evidence>
<gene>
    <name evidence="2" type="ORF">CLV91_2430</name>
</gene>
<evidence type="ECO:0000313" key="3">
    <source>
        <dbReference type="Proteomes" id="UP000269412"/>
    </source>
</evidence>
<accession>A0A495E5T6</accession>
<dbReference type="SMART" id="SM01235">
    <property type="entry name" value="Haem_bd"/>
    <property type="match status" value="1"/>
</dbReference>
<evidence type="ECO:0000259" key="1">
    <source>
        <dbReference type="SMART" id="SM01235"/>
    </source>
</evidence>
<dbReference type="InterPro" id="IPR025992">
    <property type="entry name" value="Haem-bd"/>
</dbReference>
<dbReference type="Pfam" id="PF14376">
    <property type="entry name" value="Haem_bd"/>
    <property type="match status" value="1"/>
</dbReference>
<dbReference type="OrthoDB" id="196738at2"/>
<keyword evidence="3" id="KW-1185">Reference proteome</keyword>
<dbReference type="EMBL" id="RBIQ01000009">
    <property type="protein sequence ID" value="RKR12304.1"/>
    <property type="molecule type" value="Genomic_DNA"/>
</dbReference>
<dbReference type="Proteomes" id="UP000269412">
    <property type="component" value="Unassembled WGS sequence"/>
</dbReference>
<comment type="caution">
    <text evidence="2">The sequence shown here is derived from an EMBL/GenBank/DDBJ whole genome shotgun (WGS) entry which is preliminary data.</text>
</comment>
<dbReference type="AlphaFoldDB" id="A0A495E5T6"/>
<protein>
    <submittedName>
        <fullName evidence="2">Heme-binding protein</fullName>
    </submittedName>
</protein>
<name>A0A495E5T6_9FLAO</name>
<dbReference type="RefSeq" id="WP_121068247.1">
    <property type="nucleotide sequence ID" value="NZ_RBIQ01000009.1"/>
</dbReference>
<proteinExistence type="predicted"/>